<organism evidence="3 4">
    <name type="scientific">Candidatus Aphodocola excrementigallinarum</name>
    <dbReference type="NCBI Taxonomy" id="2840670"/>
    <lineage>
        <taxon>Bacteria</taxon>
        <taxon>Bacillati</taxon>
        <taxon>Bacillota</taxon>
        <taxon>Bacilli</taxon>
        <taxon>Candidatus Aphodocola</taxon>
    </lineage>
</organism>
<dbReference type="SUPFAM" id="SSF53756">
    <property type="entry name" value="UDP-Glycosyltransferase/glycogen phosphorylase"/>
    <property type="match status" value="1"/>
</dbReference>
<feature type="domain" description="Glycosyl transferase family 28 C-terminal" evidence="2">
    <location>
        <begin position="5"/>
        <end position="165"/>
    </location>
</feature>
<dbReference type="Pfam" id="PF04101">
    <property type="entry name" value="Glyco_tran_28_C"/>
    <property type="match status" value="1"/>
</dbReference>
<proteinExistence type="predicted"/>
<dbReference type="EMBL" id="DVMT01000057">
    <property type="protein sequence ID" value="HIU40768.1"/>
    <property type="molecule type" value="Genomic_DNA"/>
</dbReference>
<dbReference type="Proteomes" id="UP000824074">
    <property type="component" value="Unassembled WGS sequence"/>
</dbReference>
<evidence type="ECO:0000259" key="2">
    <source>
        <dbReference type="Pfam" id="PF04101"/>
    </source>
</evidence>
<reference evidence="3" key="1">
    <citation type="submission" date="2020-10" db="EMBL/GenBank/DDBJ databases">
        <authorList>
            <person name="Gilroy R."/>
        </authorList>
    </citation>
    <scope>NUCLEOTIDE SEQUENCE</scope>
    <source>
        <strain evidence="3">CHK193-30670</strain>
    </source>
</reference>
<keyword evidence="1" id="KW-0472">Membrane</keyword>
<evidence type="ECO:0000313" key="3">
    <source>
        <dbReference type="EMBL" id="HIU40768.1"/>
    </source>
</evidence>
<dbReference type="Gene3D" id="3.40.50.2000">
    <property type="entry name" value="Glycogen Phosphorylase B"/>
    <property type="match status" value="1"/>
</dbReference>
<gene>
    <name evidence="3" type="ORF">IAB68_05670</name>
</gene>
<evidence type="ECO:0000313" key="4">
    <source>
        <dbReference type="Proteomes" id="UP000824074"/>
    </source>
</evidence>
<name>A0A9D1LHE4_9FIRM</name>
<dbReference type="GO" id="GO:0016758">
    <property type="term" value="F:hexosyltransferase activity"/>
    <property type="evidence" value="ECO:0007669"/>
    <property type="project" value="InterPro"/>
</dbReference>
<protein>
    <submittedName>
        <fullName evidence="3">UDP-N-acetylglucosamine--N-acetylmuramyl-(Pentapeptide) pyrophosphoryl-undecaprenol N-acetylglucosamine transferase</fullName>
    </submittedName>
</protein>
<reference evidence="3" key="2">
    <citation type="journal article" date="2021" name="PeerJ">
        <title>Extensive microbial diversity within the chicken gut microbiome revealed by metagenomics and culture.</title>
        <authorList>
            <person name="Gilroy R."/>
            <person name="Ravi A."/>
            <person name="Getino M."/>
            <person name="Pursley I."/>
            <person name="Horton D.L."/>
            <person name="Alikhan N.F."/>
            <person name="Baker D."/>
            <person name="Gharbi K."/>
            <person name="Hall N."/>
            <person name="Watson M."/>
            <person name="Adriaenssens E.M."/>
            <person name="Foster-Nyarko E."/>
            <person name="Jarju S."/>
            <person name="Secka A."/>
            <person name="Antonio M."/>
            <person name="Oren A."/>
            <person name="Chaudhuri R.R."/>
            <person name="La Ragione R."/>
            <person name="Hildebrand F."/>
            <person name="Pallen M.J."/>
        </authorList>
    </citation>
    <scope>NUCLEOTIDE SEQUENCE</scope>
    <source>
        <strain evidence="3">CHK193-30670</strain>
    </source>
</reference>
<keyword evidence="3" id="KW-0808">Transferase</keyword>
<dbReference type="CDD" id="cd03785">
    <property type="entry name" value="GT28_MurG"/>
    <property type="match status" value="1"/>
</dbReference>
<comment type="caution">
    <text evidence="3">The sequence shown here is derived from an EMBL/GenBank/DDBJ whole genome shotgun (WGS) entry which is preliminary data.</text>
</comment>
<dbReference type="InterPro" id="IPR007235">
    <property type="entry name" value="Glyco_trans_28_C"/>
</dbReference>
<dbReference type="AlphaFoldDB" id="A0A9D1LHE4"/>
<accession>A0A9D1LHE4</accession>
<dbReference type="PANTHER" id="PTHR21015:SF22">
    <property type="entry name" value="GLYCOSYLTRANSFERASE"/>
    <property type="match status" value="1"/>
</dbReference>
<evidence type="ECO:0000256" key="1">
    <source>
        <dbReference type="ARBA" id="ARBA00023136"/>
    </source>
</evidence>
<feature type="non-terminal residue" evidence="3">
    <location>
        <position position="1"/>
    </location>
</feature>
<dbReference type="PANTHER" id="PTHR21015">
    <property type="entry name" value="UDP-N-ACETYLGLUCOSAMINE--N-ACETYLMURAMYL-(PENTAPEPTIDE) PYROPHOSPHORYL-UNDECAPRENOL N-ACETYLGLUCOSAMINE TRANSFERASE 1"/>
    <property type="match status" value="1"/>
</dbReference>
<sequence length="182" mass="20727">GKKLVLIVMGSLGSKTVSDKMKNMLTLFNNKDYEVLYVTGKNYFDEFKKMKYTNNIKIVPYVDKMVSLLKKTDCLVSRAGASTLSEISSLNVPSILIPSPYVTENHQYKNAMDLACKNAALILEEKKLEGDELLRLVEKILNDKIFTRKLKDNLKKFEVKNSASRIYDEIVKLVGDKDARHN</sequence>